<protein>
    <submittedName>
        <fullName evidence="2">Uncharacterized protein</fullName>
    </submittedName>
</protein>
<dbReference type="EMBL" id="BSYO01000015">
    <property type="protein sequence ID" value="GMH15156.1"/>
    <property type="molecule type" value="Genomic_DNA"/>
</dbReference>
<accession>A0AAD3SRQ7</accession>
<proteinExistence type="predicted"/>
<dbReference type="AlphaFoldDB" id="A0AAD3SRQ7"/>
<comment type="caution">
    <text evidence="2">The sequence shown here is derived from an EMBL/GenBank/DDBJ whole genome shotgun (WGS) entry which is preliminary data.</text>
</comment>
<organism evidence="2 3">
    <name type="scientific">Nepenthes gracilis</name>
    <name type="common">Slender pitcher plant</name>
    <dbReference type="NCBI Taxonomy" id="150966"/>
    <lineage>
        <taxon>Eukaryota</taxon>
        <taxon>Viridiplantae</taxon>
        <taxon>Streptophyta</taxon>
        <taxon>Embryophyta</taxon>
        <taxon>Tracheophyta</taxon>
        <taxon>Spermatophyta</taxon>
        <taxon>Magnoliopsida</taxon>
        <taxon>eudicotyledons</taxon>
        <taxon>Gunneridae</taxon>
        <taxon>Pentapetalae</taxon>
        <taxon>Caryophyllales</taxon>
        <taxon>Nepenthaceae</taxon>
        <taxon>Nepenthes</taxon>
    </lineage>
</organism>
<gene>
    <name evidence="2" type="ORF">Nepgr_016997</name>
</gene>
<evidence type="ECO:0000313" key="2">
    <source>
        <dbReference type="EMBL" id="GMH15156.1"/>
    </source>
</evidence>
<evidence type="ECO:0000313" key="3">
    <source>
        <dbReference type="Proteomes" id="UP001279734"/>
    </source>
</evidence>
<feature type="region of interest" description="Disordered" evidence="1">
    <location>
        <begin position="1"/>
        <end position="24"/>
    </location>
</feature>
<reference evidence="2" key="1">
    <citation type="submission" date="2023-05" db="EMBL/GenBank/DDBJ databases">
        <title>Nepenthes gracilis genome sequencing.</title>
        <authorList>
            <person name="Fukushima K."/>
        </authorList>
    </citation>
    <scope>NUCLEOTIDE SEQUENCE</scope>
    <source>
        <strain evidence="2">SING2019-196</strain>
    </source>
</reference>
<name>A0AAD3SRQ7_NEPGR</name>
<feature type="compositionally biased region" description="Basic and acidic residues" evidence="1">
    <location>
        <begin position="1"/>
        <end position="15"/>
    </location>
</feature>
<keyword evidence="3" id="KW-1185">Reference proteome</keyword>
<sequence length="83" mass="9553">MEKVNSRIHCNDHSLGKGNASEKAMPRKRRRLLFLHFPFNDRPLWQRCRRLATSSRSGPSIAVVEMIGFGTLAPPPLLRLWKT</sequence>
<dbReference type="Proteomes" id="UP001279734">
    <property type="component" value="Unassembled WGS sequence"/>
</dbReference>
<evidence type="ECO:0000256" key="1">
    <source>
        <dbReference type="SAM" id="MobiDB-lite"/>
    </source>
</evidence>